<protein>
    <submittedName>
        <fullName evidence="1">Uncharacterized protein</fullName>
    </submittedName>
</protein>
<evidence type="ECO:0000313" key="2">
    <source>
        <dbReference type="Proteomes" id="UP001146793"/>
    </source>
</evidence>
<gene>
    <name evidence="1" type="ORF">M0812_20014</name>
</gene>
<name>A0AAV7YYW3_9EUKA</name>
<accession>A0AAV7YYW3</accession>
<sequence length="76" mass="9012">MSSQEILEEYSKSVIVKNANRCMQIFKFDRFRELADKRKIQGIFGLDEEESEKFMNFFFNVGEFKKDPSGNDDDDE</sequence>
<dbReference type="AlphaFoldDB" id="A0AAV7YYW3"/>
<dbReference type="EMBL" id="JANTQA010000045">
    <property type="protein sequence ID" value="KAJ3433957.1"/>
    <property type="molecule type" value="Genomic_DNA"/>
</dbReference>
<proteinExistence type="predicted"/>
<organism evidence="1 2">
    <name type="scientific">Anaeramoeba flamelloides</name>
    <dbReference type="NCBI Taxonomy" id="1746091"/>
    <lineage>
        <taxon>Eukaryota</taxon>
        <taxon>Metamonada</taxon>
        <taxon>Anaeramoebidae</taxon>
        <taxon>Anaeramoeba</taxon>
    </lineage>
</organism>
<dbReference type="Proteomes" id="UP001146793">
    <property type="component" value="Unassembled WGS sequence"/>
</dbReference>
<reference evidence="1" key="1">
    <citation type="submission" date="2022-08" db="EMBL/GenBank/DDBJ databases">
        <title>Novel sulphate-reducing endosymbionts in the free-living metamonad Anaeramoeba.</title>
        <authorList>
            <person name="Jerlstrom-Hultqvist J."/>
            <person name="Cepicka I."/>
            <person name="Gallot-Lavallee L."/>
            <person name="Salas-Leiva D."/>
            <person name="Curtis B.A."/>
            <person name="Zahonova K."/>
            <person name="Pipaliya S."/>
            <person name="Dacks J."/>
            <person name="Roger A.J."/>
        </authorList>
    </citation>
    <scope>NUCLEOTIDE SEQUENCE</scope>
    <source>
        <strain evidence="1">Busselton2</strain>
    </source>
</reference>
<evidence type="ECO:0000313" key="1">
    <source>
        <dbReference type="EMBL" id="KAJ3433957.1"/>
    </source>
</evidence>
<comment type="caution">
    <text evidence="1">The sequence shown here is derived from an EMBL/GenBank/DDBJ whole genome shotgun (WGS) entry which is preliminary data.</text>
</comment>